<reference evidence="1" key="2">
    <citation type="submission" date="2020-09" db="EMBL/GenBank/DDBJ databases">
        <authorList>
            <person name="Sun Q."/>
            <person name="Kim S."/>
        </authorList>
    </citation>
    <scope>NUCLEOTIDE SEQUENCE</scope>
    <source>
        <strain evidence="1">KCTC 32337</strain>
    </source>
</reference>
<accession>A0A8H9M0G4</accession>
<dbReference type="Proteomes" id="UP000622604">
    <property type="component" value="Unassembled WGS sequence"/>
</dbReference>
<dbReference type="RefSeq" id="WP_007988846.1">
    <property type="nucleotide sequence ID" value="NZ_BMZC01000006.1"/>
</dbReference>
<dbReference type="EMBL" id="BMZC01000006">
    <property type="protein sequence ID" value="GGZ64903.1"/>
    <property type="molecule type" value="Genomic_DNA"/>
</dbReference>
<reference evidence="1" key="1">
    <citation type="journal article" date="2014" name="Int. J. Syst. Evol. Microbiol.">
        <title>Complete genome sequence of Corynebacterium casei LMG S-19264T (=DSM 44701T), isolated from a smear-ripened cheese.</title>
        <authorList>
            <consortium name="US DOE Joint Genome Institute (JGI-PGF)"/>
            <person name="Walter F."/>
            <person name="Albersmeier A."/>
            <person name="Kalinowski J."/>
            <person name="Ruckert C."/>
        </authorList>
    </citation>
    <scope>NUCLEOTIDE SEQUENCE</scope>
    <source>
        <strain evidence="1">KCTC 32337</strain>
    </source>
</reference>
<organism evidence="1 2">
    <name type="scientific">Paraglaciecola chathamensis</name>
    <dbReference type="NCBI Taxonomy" id="368405"/>
    <lineage>
        <taxon>Bacteria</taxon>
        <taxon>Pseudomonadati</taxon>
        <taxon>Pseudomonadota</taxon>
        <taxon>Gammaproteobacteria</taxon>
        <taxon>Alteromonadales</taxon>
        <taxon>Alteromonadaceae</taxon>
        <taxon>Paraglaciecola</taxon>
    </lineage>
</organism>
<name>A0A8H9M0G4_9ALTE</name>
<sequence>MDNIIFCYGQFLANTIRLVLKAGTLLIFYQQCTFAEIIFEENLDFGKFSIVNNSNVSELTVTRYGQSFSSNSLRIITPGAPALLKFINYPAYTTLYLNPITPTTGRVQSGNSAEFILTDLDIPASVTTDGAGEASMLLGGTIESSGTGQSYLDTDFIFSIRFTINY</sequence>
<evidence type="ECO:0008006" key="3">
    <source>
        <dbReference type="Google" id="ProtNLM"/>
    </source>
</evidence>
<gene>
    <name evidence="1" type="ORF">GCM10011274_23730</name>
</gene>
<protein>
    <recommendedName>
        <fullName evidence="3">DUF4402 domain-containing protein</fullName>
    </recommendedName>
</protein>
<evidence type="ECO:0000313" key="2">
    <source>
        <dbReference type="Proteomes" id="UP000622604"/>
    </source>
</evidence>
<comment type="caution">
    <text evidence="1">The sequence shown here is derived from an EMBL/GenBank/DDBJ whole genome shotgun (WGS) entry which is preliminary data.</text>
</comment>
<dbReference type="AlphaFoldDB" id="A0A8H9M0G4"/>
<proteinExistence type="predicted"/>
<evidence type="ECO:0000313" key="1">
    <source>
        <dbReference type="EMBL" id="GGZ64903.1"/>
    </source>
</evidence>